<gene>
    <name evidence="9" type="ORF">H9962_00925</name>
</gene>
<evidence type="ECO:0000256" key="2">
    <source>
        <dbReference type="ARBA" id="ARBA00022801"/>
    </source>
</evidence>
<dbReference type="PANTHER" id="PTHR40084:SF1">
    <property type="entry name" value="PHOSPHOTRANSFERASE"/>
    <property type="match status" value="1"/>
</dbReference>
<dbReference type="Gene3D" id="1.10.10.160">
    <property type="match status" value="1"/>
</dbReference>
<dbReference type="InterPro" id="IPR014016">
    <property type="entry name" value="UvrD-like_ATP-bd"/>
</dbReference>
<keyword evidence="4 5" id="KW-0067">ATP-binding</keyword>
<dbReference type="GO" id="GO:0140097">
    <property type="term" value="F:catalytic activity, acting on DNA"/>
    <property type="evidence" value="ECO:0007669"/>
    <property type="project" value="UniProtKB-ARBA"/>
</dbReference>
<feature type="region of interest" description="Disordered" evidence="6">
    <location>
        <begin position="424"/>
        <end position="459"/>
    </location>
</feature>
<comment type="caution">
    <text evidence="9">The sequence shown here is derived from an EMBL/GenBank/DDBJ whole genome shotgun (WGS) entry which is preliminary data.</text>
</comment>
<dbReference type="PANTHER" id="PTHR40084">
    <property type="entry name" value="PHOSPHOHYDROLASE, PHP FAMILY"/>
    <property type="match status" value="1"/>
</dbReference>
<evidence type="ECO:0000259" key="7">
    <source>
        <dbReference type="PROSITE" id="PS51198"/>
    </source>
</evidence>
<dbReference type="EMBL" id="DXAN01000003">
    <property type="protein sequence ID" value="HJA07744.1"/>
    <property type="molecule type" value="Genomic_DNA"/>
</dbReference>
<feature type="binding site" evidence="5">
    <location>
        <begin position="494"/>
        <end position="501"/>
    </location>
    <ligand>
        <name>ATP</name>
        <dbReference type="ChEBI" id="CHEBI:30616"/>
    </ligand>
</feature>
<dbReference type="InterPro" id="IPR014017">
    <property type="entry name" value="DNA_helicase_UvrD-like_C"/>
</dbReference>
<feature type="domain" description="UvrD-like helicase ATP-binding" evidence="7">
    <location>
        <begin position="473"/>
        <end position="732"/>
    </location>
</feature>
<dbReference type="AlphaFoldDB" id="A0A9D2HC28"/>
<dbReference type="GO" id="GO:0005524">
    <property type="term" value="F:ATP binding"/>
    <property type="evidence" value="ECO:0007669"/>
    <property type="project" value="UniProtKB-UniRule"/>
</dbReference>
<accession>A0A9D2HC28</accession>
<dbReference type="SUPFAM" id="SSF52540">
    <property type="entry name" value="P-loop containing nucleoside triphosphate hydrolases"/>
    <property type="match status" value="1"/>
</dbReference>
<dbReference type="CDD" id="cd17932">
    <property type="entry name" value="DEXQc_UvrD"/>
    <property type="match status" value="1"/>
</dbReference>
<dbReference type="CDD" id="cd19067">
    <property type="entry name" value="PfuEndoQ-like"/>
    <property type="match status" value="1"/>
</dbReference>
<feature type="domain" description="UvrD-like helicase C-terminal" evidence="8">
    <location>
        <begin position="733"/>
        <end position="1036"/>
    </location>
</feature>
<evidence type="ECO:0000313" key="10">
    <source>
        <dbReference type="Proteomes" id="UP000824225"/>
    </source>
</evidence>
<evidence type="ECO:0000256" key="5">
    <source>
        <dbReference type="PROSITE-ProRule" id="PRU00560"/>
    </source>
</evidence>
<proteinExistence type="predicted"/>
<keyword evidence="3 5" id="KW-0347">Helicase</keyword>
<dbReference type="Gene3D" id="3.40.50.300">
    <property type="entry name" value="P-loop containing nucleotide triphosphate hydrolases"/>
    <property type="match status" value="3"/>
</dbReference>
<keyword evidence="1 5" id="KW-0547">Nucleotide-binding</keyword>
<evidence type="ECO:0000256" key="3">
    <source>
        <dbReference type="ARBA" id="ARBA00022806"/>
    </source>
</evidence>
<evidence type="ECO:0000256" key="1">
    <source>
        <dbReference type="ARBA" id="ARBA00022741"/>
    </source>
</evidence>
<dbReference type="Pfam" id="PF13245">
    <property type="entry name" value="AAA_19"/>
    <property type="match status" value="1"/>
</dbReference>
<protein>
    <submittedName>
        <fullName evidence="9">UvrD-helicase domain-containing protein</fullName>
    </submittedName>
</protein>
<dbReference type="InterPro" id="IPR027417">
    <property type="entry name" value="P-loop_NTPase"/>
</dbReference>
<dbReference type="SUPFAM" id="SSF89550">
    <property type="entry name" value="PHP domain-like"/>
    <property type="match status" value="1"/>
</dbReference>
<organism evidence="9 10">
    <name type="scientific">Candidatus Mailhella merdigallinarum</name>
    <dbReference type="NCBI Taxonomy" id="2838658"/>
    <lineage>
        <taxon>Bacteria</taxon>
        <taxon>Pseudomonadati</taxon>
        <taxon>Thermodesulfobacteriota</taxon>
        <taxon>Desulfovibrionia</taxon>
        <taxon>Desulfovibrionales</taxon>
        <taxon>Desulfovibrionaceae</taxon>
        <taxon>Mailhella</taxon>
    </lineage>
</organism>
<dbReference type="PROSITE" id="PS51217">
    <property type="entry name" value="UVRD_HELICASE_CTER"/>
    <property type="match status" value="1"/>
</dbReference>
<evidence type="ECO:0000313" key="9">
    <source>
        <dbReference type="EMBL" id="HJA07744.1"/>
    </source>
</evidence>
<sequence length="1086" mass="117715">MSTFRADLHIHSRFSRATSSRLTIPHLAAWAGVKGIDVLATGDFTHPEWRAELREALTEDETGGLFRLRKPLSADDMAREVPALAGLAVSEPRFMLEAEISSIYKKNGSVRKVHSLVYVPDFESAERLCSRLEQIGNLAADGRPILGLDVRHLLELVLEIPRAYMIPAHIWTPWFSLFGSKSGFNSLEECFEDLTPHVFALETGLSSDPDMNRCWSALDRLSLVSNSDAHSGENLAREATLFTGQASYDGIFNALRGLEPGYAGTLEFFPEEGKYHLDGHRACHVALEPEECRRLNDICPVCGKPLTVGVLHRVLELADRPAPPEPGSGFLSLIPLPEIVGEILHCGPKTKRPQLKVAELTRRFGPELTLLLDTPLSDVGRYWPELGEALRRMRSGRVIRRGGYDGEYGVIRLFEPGEMGPSLLTGASPARTRSLPLHAPWPASSAERSSSTGTAASRSAPVVSAVASASAKPGFTPGQENALAAGPGPVLVLAGPGSGKTRTLIGRVSRLLERGVPASAIVAVTFTRRAAGEMRERLAAAAPKGTWGAETPLPETDTLHALALKRWPGPAPVVLGEEAARRAFIAANPGRFDTDARAASAAWDELALGRERLDVPVHLEEAARAYADWKKARQAADYTDLLETWLDVLRTAPDADRPWLHVLVDEVQDLSPLQRALVRALLPPDGTGFFGIGDPDQSIYGFRGADAAIAERLREVWPGLRVLSLDESHRTSAAVLTAAQAVLGPDAACAELRSVTGRPATLQWLRAPSAEREAAWVADRVAYLVGGTSHQQADLREELAGCHLSSGSCSPGDIAVLVRLKALMPPLRAALERRGIPCAVPEVEAFWTDARVDLILQGAALFTRGQEADPGFALAGVPPEIWRQGPAAVLAAAEEAGNRAFDPLFGESSAFRRLAAAYREAADDWRGVLDFVSLRQELDMVRSRSEQVQIMTLHAAKGLEFRVVFLPCLEDGLLPFRGTDVLLREAGREEAAPTFTAASGKKVSDALPVPPGNGYDLYDEQEERRLLYVGLTRAAEAVFASAAGQRNLYGHTLRLPPSPLLPAARFRAVTLTRHTKVLASQLSLFR</sequence>
<dbReference type="GO" id="GO:0004386">
    <property type="term" value="F:helicase activity"/>
    <property type="evidence" value="ECO:0007669"/>
    <property type="project" value="UniProtKB-UniRule"/>
</dbReference>
<dbReference type="InterPro" id="IPR013986">
    <property type="entry name" value="DExx_box_DNA_helicase_dom_sf"/>
</dbReference>
<dbReference type="Gene3D" id="3.20.20.140">
    <property type="entry name" value="Metal-dependent hydrolases"/>
    <property type="match status" value="1"/>
</dbReference>
<name>A0A9D2HC28_9BACT</name>
<evidence type="ECO:0000259" key="8">
    <source>
        <dbReference type="PROSITE" id="PS51217"/>
    </source>
</evidence>
<feature type="compositionally biased region" description="Low complexity" evidence="6">
    <location>
        <begin position="443"/>
        <end position="459"/>
    </location>
</feature>
<keyword evidence="2 5" id="KW-0378">Hydrolase</keyword>
<dbReference type="Pfam" id="PF13361">
    <property type="entry name" value="UvrD_C"/>
    <property type="match status" value="1"/>
</dbReference>
<dbReference type="Gene3D" id="1.10.486.10">
    <property type="entry name" value="PCRA, domain 4"/>
    <property type="match status" value="1"/>
</dbReference>
<reference evidence="9" key="1">
    <citation type="journal article" date="2021" name="PeerJ">
        <title>Extensive microbial diversity within the chicken gut microbiome revealed by metagenomics and culture.</title>
        <authorList>
            <person name="Gilroy R."/>
            <person name="Ravi A."/>
            <person name="Getino M."/>
            <person name="Pursley I."/>
            <person name="Horton D.L."/>
            <person name="Alikhan N.F."/>
            <person name="Baker D."/>
            <person name="Gharbi K."/>
            <person name="Hall N."/>
            <person name="Watson M."/>
            <person name="Adriaenssens E.M."/>
            <person name="Foster-Nyarko E."/>
            <person name="Jarju S."/>
            <person name="Secka A."/>
            <person name="Antonio M."/>
            <person name="Oren A."/>
            <person name="Chaudhuri R.R."/>
            <person name="La Ragione R."/>
            <person name="Hildebrand F."/>
            <person name="Pallen M.J."/>
        </authorList>
    </citation>
    <scope>NUCLEOTIDE SEQUENCE</scope>
    <source>
        <strain evidence="9">CHK186-16707</strain>
    </source>
</reference>
<evidence type="ECO:0000256" key="6">
    <source>
        <dbReference type="SAM" id="MobiDB-lite"/>
    </source>
</evidence>
<evidence type="ECO:0000256" key="4">
    <source>
        <dbReference type="ARBA" id="ARBA00022840"/>
    </source>
</evidence>
<reference evidence="9" key="2">
    <citation type="submission" date="2021-04" db="EMBL/GenBank/DDBJ databases">
        <authorList>
            <person name="Gilroy R."/>
        </authorList>
    </citation>
    <scope>NUCLEOTIDE SEQUENCE</scope>
    <source>
        <strain evidence="9">CHK186-16707</strain>
    </source>
</reference>
<dbReference type="InterPro" id="IPR016195">
    <property type="entry name" value="Pol/histidinol_Pase-like"/>
</dbReference>
<dbReference type="Proteomes" id="UP000824225">
    <property type="component" value="Unassembled WGS sequence"/>
</dbReference>
<dbReference type="PROSITE" id="PS51198">
    <property type="entry name" value="UVRD_HELICASE_ATP_BIND"/>
    <property type="match status" value="1"/>
</dbReference>
<dbReference type="GO" id="GO:0016787">
    <property type="term" value="F:hydrolase activity"/>
    <property type="evidence" value="ECO:0007669"/>
    <property type="project" value="UniProtKB-UniRule"/>
</dbReference>